<name>A0ABP0YPX3_9ROSI</name>
<sequence>MSLQVQMQEEDFGICPSFNSYSTGTTVDAAIRAGGCSFFDFNQSQSPNKAKDQEEEEDDDFEFVSLQTPAACNDVFGGGLIAPVFPIFNSDLLFEEREVEKPEIDGRDSAIVQPIRIPLEKLLIRDRDYDPQSPSSSSSSSSLSSSVDELEGVPSETYCVWKPKSIGTPNLACNKSRSTGSSSTKRWGIRDLLRRSHSDGKHSYISFTPSTSSNSTKKAKEIKSETKSRKELKEKKDNSGGNQKTIFSAHESFYVRNRTLKEEGKRKSYLPYKLQAGIGWLLE</sequence>
<feature type="compositionally biased region" description="Polar residues" evidence="1">
    <location>
        <begin position="205"/>
        <end position="216"/>
    </location>
</feature>
<gene>
    <name evidence="2" type="ORF">CITCOLO1_LOCUS14724</name>
</gene>
<dbReference type="EMBL" id="OZ021739">
    <property type="protein sequence ID" value="CAK9322573.1"/>
    <property type="molecule type" value="Genomic_DNA"/>
</dbReference>
<dbReference type="PANTHER" id="PTHR33095:SF101">
    <property type="entry name" value="DUF1645 DOMAIN-CONTAINING PROTEIN"/>
    <property type="match status" value="1"/>
</dbReference>
<dbReference type="PANTHER" id="PTHR33095">
    <property type="entry name" value="OS07G0619500 PROTEIN"/>
    <property type="match status" value="1"/>
</dbReference>
<dbReference type="InterPro" id="IPR012442">
    <property type="entry name" value="DUF1645_plant"/>
</dbReference>
<accession>A0ABP0YPX3</accession>
<organism evidence="2 3">
    <name type="scientific">Citrullus colocynthis</name>
    <name type="common">colocynth</name>
    <dbReference type="NCBI Taxonomy" id="252529"/>
    <lineage>
        <taxon>Eukaryota</taxon>
        <taxon>Viridiplantae</taxon>
        <taxon>Streptophyta</taxon>
        <taxon>Embryophyta</taxon>
        <taxon>Tracheophyta</taxon>
        <taxon>Spermatophyta</taxon>
        <taxon>Magnoliopsida</taxon>
        <taxon>eudicotyledons</taxon>
        <taxon>Gunneridae</taxon>
        <taxon>Pentapetalae</taxon>
        <taxon>rosids</taxon>
        <taxon>fabids</taxon>
        <taxon>Cucurbitales</taxon>
        <taxon>Cucurbitaceae</taxon>
        <taxon>Benincaseae</taxon>
        <taxon>Citrullus</taxon>
    </lineage>
</organism>
<feature type="compositionally biased region" description="Low complexity" evidence="1">
    <location>
        <begin position="133"/>
        <end position="146"/>
    </location>
</feature>
<feature type="region of interest" description="Disordered" evidence="1">
    <location>
        <begin position="128"/>
        <end position="147"/>
    </location>
</feature>
<protein>
    <submittedName>
        <fullName evidence="2">Uncharacterized protein</fullName>
    </submittedName>
</protein>
<reference evidence="2 3" key="1">
    <citation type="submission" date="2024-03" db="EMBL/GenBank/DDBJ databases">
        <authorList>
            <person name="Gkanogiannis A."/>
            <person name="Becerra Lopez-Lavalle L."/>
        </authorList>
    </citation>
    <scope>NUCLEOTIDE SEQUENCE [LARGE SCALE GENOMIC DNA]</scope>
</reference>
<keyword evidence="3" id="KW-1185">Reference proteome</keyword>
<evidence type="ECO:0000313" key="2">
    <source>
        <dbReference type="EMBL" id="CAK9322573.1"/>
    </source>
</evidence>
<evidence type="ECO:0000256" key="1">
    <source>
        <dbReference type="SAM" id="MobiDB-lite"/>
    </source>
</evidence>
<feature type="region of interest" description="Disordered" evidence="1">
    <location>
        <begin position="200"/>
        <end position="244"/>
    </location>
</feature>
<feature type="compositionally biased region" description="Basic and acidic residues" evidence="1">
    <location>
        <begin position="218"/>
        <end position="238"/>
    </location>
</feature>
<dbReference type="Proteomes" id="UP001642487">
    <property type="component" value="Chromosome 5"/>
</dbReference>
<dbReference type="Pfam" id="PF07816">
    <property type="entry name" value="DUF1645"/>
    <property type="match status" value="1"/>
</dbReference>
<evidence type="ECO:0000313" key="3">
    <source>
        <dbReference type="Proteomes" id="UP001642487"/>
    </source>
</evidence>
<proteinExistence type="predicted"/>